<dbReference type="AlphaFoldDB" id="H8L4V3"/>
<dbReference type="RefSeq" id="WP_014402032.1">
    <property type="nucleotide sequence ID" value="NC_017033.1"/>
</dbReference>
<organism evidence="6 7">
    <name type="scientific">Frateuria aurantia (strain ATCC 33424 / DSM 6220 / KCTC 2777 / LMG 1558 / NBRC 3245 / NCIMB 13370)</name>
    <name type="common">Acetobacter aurantius</name>
    <dbReference type="NCBI Taxonomy" id="767434"/>
    <lineage>
        <taxon>Bacteria</taxon>
        <taxon>Pseudomonadati</taxon>
        <taxon>Pseudomonadota</taxon>
        <taxon>Gammaproteobacteria</taxon>
        <taxon>Lysobacterales</taxon>
        <taxon>Rhodanobacteraceae</taxon>
        <taxon>Frateuria</taxon>
    </lineage>
</organism>
<keyword evidence="3" id="KW-0238">DNA-binding</keyword>
<dbReference type="PANTHER" id="PTHR30346">
    <property type="entry name" value="TRANSCRIPTIONAL DUAL REGULATOR HCAR-RELATED"/>
    <property type="match status" value="1"/>
</dbReference>
<dbReference type="GO" id="GO:0003700">
    <property type="term" value="F:DNA-binding transcription factor activity"/>
    <property type="evidence" value="ECO:0007669"/>
    <property type="project" value="InterPro"/>
</dbReference>
<dbReference type="HOGENOM" id="CLU_039613_6_4_6"/>
<reference evidence="6" key="1">
    <citation type="submission" date="2012-02" db="EMBL/GenBank/DDBJ databases">
        <title>The complete genome of Frateuria aurantia DSM 6220.</title>
        <authorList>
            <consortium name="US DOE Joint Genome Institute (JGI-PGF)"/>
            <person name="Lucas S."/>
            <person name="Copeland A."/>
            <person name="Lapidus A."/>
            <person name="Glavina del Rio T."/>
            <person name="Dalin E."/>
            <person name="Tice H."/>
            <person name="Bruce D."/>
            <person name="Goodwin L."/>
            <person name="Pitluck S."/>
            <person name="Peters L."/>
            <person name="Ovchinnikova G."/>
            <person name="Teshima H."/>
            <person name="Kyrpides N."/>
            <person name="Mavromatis K."/>
            <person name="Ivanova N."/>
            <person name="Brettin T."/>
            <person name="Detter J.C."/>
            <person name="Han C."/>
            <person name="Larimer F."/>
            <person name="Land M."/>
            <person name="Hauser L."/>
            <person name="Markowitz V."/>
            <person name="Cheng J.-F."/>
            <person name="Hugenholtz P."/>
            <person name="Woyke T."/>
            <person name="Wu D."/>
            <person name="Brambilla E."/>
            <person name="Klenk H.-P."/>
            <person name="Eisen J.A."/>
        </authorList>
    </citation>
    <scope>NUCLEOTIDE SEQUENCE</scope>
    <source>
        <strain evidence="6">DSM 6220</strain>
    </source>
</reference>
<dbReference type="STRING" id="767434.Fraau_0544"/>
<keyword evidence="4" id="KW-0804">Transcription</keyword>
<proteinExistence type="inferred from homology"/>
<evidence type="ECO:0000313" key="6">
    <source>
        <dbReference type="EMBL" id="AFC85026.1"/>
    </source>
</evidence>
<dbReference type="InterPro" id="IPR000847">
    <property type="entry name" value="LysR_HTH_N"/>
</dbReference>
<dbReference type="OrthoDB" id="5289754at2"/>
<keyword evidence="2" id="KW-0805">Transcription regulation</keyword>
<protein>
    <submittedName>
        <fullName evidence="6">Transcriptional regulator</fullName>
    </submittedName>
</protein>
<dbReference type="KEGG" id="fau:Fraau_0544"/>
<dbReference type="InterPro" id="IPR036390">
    <property type="entry name" value="WH_DNA-bd_sf"/>
</dbReference>
<dbReference type="SUPFAM" id="SSF53850">
    <property type="entry name" value="Periplasmic binding protein-like II"/>
    <property type="match status" value="1"/>
</dbReference>
<sequence length="331" mass="36867">MTEPQSLAGIIAWPDPRIELRHLRYFLVVAEELHFSRAAERLGLSQPPLSQQIRQLESCLGAALFTRSRRRVELTEAGRVLYPLAQDILRRMAGAIDQVHRVENGEIGELRIGFTRSTALSAELPRSVRRLRQLYPDLQLLLQEMNSLQQVDALEDGRLDVGIMRHAPLPPSLTASHLLDDPLVAVLRADDPAVREHPLDQALDLRQLAKRHFIMFARSVGAGIHDDVQQLCQRAGFQPLIIQEAGESNTILALVAAGLGVSILPASYARISTEELRFVAIDDPASRSGIHIVHRREHRMPMVTRLVRLLTGDTSSESLGRPDTGRSDHPA</sequence>
<dbReference type="PROSITE" id="PS50931">
    <property type="entry name" value="HTH_LYSR"/>
    <property type="match status" value="1"/>
</dbReference>
<evidence type="ECO:0000256" key="4">
    <source>
        <dbReference type="ARBA" id="ARBA00023163"/>
    </source>
</evidence>
<dbReference type="Proteomes" id="UP000005234">
    <property type="component" value="Chromosome"/>
</dbReference>
<dbReference type="PANTHER" id="PTHR30346:SF17">
    <property type="entry name" value="LYSR FAMILY TRANSCRIPTIONAL REGULATOR"/>
    <property type="match status" value="1"/>
</dbReference>
<dbReference type="InterPro" id="IPR005119">
    <property type="entry name" value="LysR_subst-bd"/>
</dbReference>
<dbReference type="Pfam" id="PF00126">
    <property type="entry name" value="HTH_1"/>
    <property type="match status" value="1"/>
</dbReference>
<comment type="similarity">
    <text evidence="1">Belongs to the LysR transcriptional regulatory family.</text>
</comment>
<dbReference type="FunFam" id="1.10.10.10:FF:000001">
    <property type="entry name" value="LysR family transcriptional regulator"/>
    <property type="match status" value="1"/>
</dbReference>
<evidence type="ECO:0000256" key="3">
    <source>
        <dbReference type="ARBA" id="ARBA00023125"/>
    </source>
</evidence>
<gene>
    <name evidence="6" type="ordered locus">Fraau_0544</name>
</gene>
<dbReference type="CDD" id="cd08414">
    <property type="entry name" value="PBP2_LTTR_aromatics_like"/>
    <property type="match status" value="1"/>
</dbReference>
<dbReference type="eggNOG" id="COG0583">
    <property type="taxonomic scope" value="Bacteria"/>
</dbReference>
<feature type="domain" description="HTH lysR-type" evidence="5">
    <location>
        <begin position="18"/>
        <end position="75"/>
    </location>
</feature>
<dbReference type="GO" id="GO:0032993">
    <property type="term" value="C:protein-DNA complex"/>
    <property type="evidence" value="ECO:0007669"/>
    <property type="project" value="TreeGrafter"/>
</dbReference>
<evidence type="ECO:0000256" key="2">
    <source>
        <dbReference type="ARBA" id="ARBA00023015"/>
    </source>
</evidence>
<dbReference type="InterPro" id="IPR036388">
    <property type="entry name" value="WH-like_DNA-bd_sf"/>
</dbReference>
<accession>H8L4V3</accession>
<dbReference type="PRINTS" id="PR00039">
    <property type="entry name" value="HTHLYSR"/>
</dbReference>
<dbReference type="Gene3D" id="3.40.190.10">
    <property type="entry name" value="Periplasmic binding protein-like II"/>
    <property type="match status" value="2"/>
</dbReference>
<dbReference type="EMBL" id="CP003350">
    <property type="protein sequence ID" value="AFC85026.1"/>
    <property type="molecule type" value="Genomic_DNA"/>
</dbReference>
<dbReference type="SUPFAM" id="SSF46785">
    <property type="entry name" value="Winged helix' DNA-binding domain"/>
    <property type="match status" value="1"/>
</dbReference>
<dbReference type="GO" id="GO:0003677">
    <property type="term" value="F:DNA binding"/>
    <property type="evidence" value="ECO:0007669"/>
    <property type="project" value="UniProtKB-KW"/>
</dbReference>
<evidence type="ECO:0000256" key="1">
    <source>
        <dbReference type="ARBA" id="ARBA00009437"/>
    </source>
</evidence>
<keyword evidence="7" id="KW-1185">Reference proteome</keyword>
<dbReference type="Pfam" id="PF03466">
    <property type="entry name" value="LysR_substrate"/>
    <property type="match status" value="1"/>
</dbReference>
<evidence type="ECO:0000313" key="7">
    <source>
        <dbReference type="Proteomes" id="UP000005234"/>
    </source>
</evidence>
<name>H8L4V3_FRAAD</name>
<evidence type="ECO:0000259" key="5">
    <source>
        <dbReference type="PROSITE" id="PS50931"/>
    </source>
</evidence>
<dbReference type="Gene3D" id="1.10.10.10">
    <property type="entry name" value="Winged helix-like DNA-binding domain superfamily/Winged helix DNA-binding domain"/>
    <property type="match status" value="1"/>
</dbReference>